<feature type="region of interest" description="Disordered" evidence="9">
    <location>
        <begin position="774"/>
        <end position="811"/>
    </location>
</feature>
<evidence type="ECO:0000256" key="2">
    <source>
        <dbReference type="ARBA" id="ARBA00022448"/>
    </source>
</evidence>
<evidence type="ECO:0000259" key="11">
    <source>
        <dbReference type="PROSITE" id="PS50003"/>
    </source>
</evidence>
<gene>
    <name evidence="13" type="ORF">LAME_0E06106G</name>
</gene>
<evidence type="ECO:0000256" key="6">
    <source>
        <dbReference type="ARBA" id="ARBA00023055"/>
    </source>
</evidence>
<dbReference type="GO" id="GO:0032865">
    <property type="term" value="C:ERMES complex"/>
    <property type="evidence" value="ECO:0007669"/>
    <property type="project" value="TreeGrafter"/>
</dbReference>
<organism evidence="13 14">
    <name type="scientific">Lachancea meyersii CBS 8951</name>
    <dbReference type="NCBI Taxonomy" id="1266667"/>
    <lineage>
        <taxon>Eukaryota</taxon>
        <taxon>Fungi</taxon>
        <taxon>Dikarya</taxon>
        <taxon>Ascomycota</taxon>
        <taxon>Saccharomycotina</taxon>
        <taxon>Saccharomycetes</taxon>
        <taxon>Saccharomycetales</taxon>
        <taxon>Saccharomycetaceae</taxon>
        <taxon>Lachancea</taxon>
    </lineage>
</organism>
<evidence type="ECO:0000256" key="10">
    <source>
        <dbReference type="SAM" id="Phobius"/>
    </source>
</evidence>
<evidence type="ECO:0000256" key="7">
    <source>
        <dbReference type="ARBA" id="ARBA00023121"/>
    </source>
</evidence>
<dbReference type="OrthoDB" id="26740at2759"/>
<name>A0A1G4JHY7_9SACH</name>
<evidence type="ECO:0000259" key="12">
    <source>
        <dbReference type="PROSITE" id="PS51847"/>
    </source>
</evidence>
<dbReference type="GO" id="GO:0008289">
    <property type="term" value="F:lipid binding"/>
    <property type="evidence" value="ECO:0007669"/>
    <property type="project" value="UniProtKB-KW"/>
</dbReference>
<evidence type="ECO:0000256" key="8">
    <source>
        <dbReference type="ARBA" id="ARBA00023136"/>
    </source>
</evidence>
<keyword evidence="4" id="KW-0256">Endoplasmic reticulum</keyword>
<keyword evidence="14" id="KW-1185">Reference proteome</keyword>
<feature type="domain" description="SMP-LTD" evidence="12">
    <location>
        <begin position="257"/>
        <end position="448"/>
    </location>
</feature>
<dbReference type="CDD" id="cd21675">
    <property type="entry name" value="SMP_TEX2"/>
    <property type="match status" value="1"/>
</dbReference>
<keyword evidence="5 10" id="KW-1133">Transmembrane helix</keyword>
<dbReference type="PANTHER" id="PTHR13466">
    <property type="entry name" value="TEX2 PROTEIN-RELATED"/>
    <property type="match status" value="1"/>
</dbReference>
<dbReference type="InterPro" id="IPR011993">
    <property type="entry name" value="PH-like_dom_sf"/>
</dbReference>
<feature type="compositionally biased region" description="Basic and acidic residues" evidence="9">
    <location>
        <begin position="724"/>
        <end position="733"/>
    </location>
</feature>
<protein>
    <submittedName>
        <fullName evidence="13">LAME_0E06106g1_1</fullName>
    </submittedName>
</protein>
<evidence type="ECO:0000256" key="1">
    <source>
        <dbReference type="ARBA" id="ARBA00004586"/>
    </source>
</evidence>
<keyword evidence="3 10" id="KW-0812">Transmembrane</keyword>
<feature type="compositionally biased region" description="Basic and acidic residues" evidence="9">
    <location>
        <begin position="792"/>
        <end position="802"/>
    </location>
</feature>
<feature type="compositionally biased region" description="Low complexity" evidence="9">
    <location>
        <begin position="502"/>
        <end position="515"/>
    </location>
</feature>
<feature type="compositionally biased region" description="Polar residues" evidence="9">
    <location>
        <begin position="704"/>
        <end position="721"/>
    </location>
</feature>
<feature type="compositionally biased region" description="Polar residues" evidence="9">
    <location>
        <begin position="673"/>
        <end position="695"/>
    </location>
</feature>
<feature type="transmembrane region" description="Helical" evidence="10">
    <location>
        <begin position="7"/>
        <end position="27"/>
    </location>
</feature>
<evidence type="ECO:0000256" key="3">
    <source>
        <dbReference type="ARBA" id="ARBA00022692"/>
    </source>
</evidence>
<evidence type="ECO:0000313" key="14">
    <source>
        <dbReference type="Proteomes" id="UP000191144"/>
    </source>
</evidence>
<dbReference type="GO" id="GO:0015914">
    <property type="term" value="P:phospholipid transport"/>
    <property type="evidence" value="ECO:0007669"/>
    <property type="project" value="TreeGrafter"/>
</dbReference>
<dbReference type="InterPro" id="IPR031468">
    <property type="entry name" value="SMP_LBD"/>
</dbReference>
<dbReference type="SUPFAM" id="SSF50729">
    <property type="entry name" value="PH domain-like"/>
    <property type="match status" value="1"/>
</dbReference>
<feature type="compositionally biased region" description="Acidic residues" evidence="9">
    <location>
        <begin position="557"/>
        <end position="567"/>
    </location>
</feature>
<dbReference type="Gene3D" id="2.30.29.30">
    <property type="entry name" value="Pleckstrin-homology domain (PH domain)/Phosphotyrosine-binding domain (PTB)"/>
    <property type="match status" value="1"/>
</dbReference>
<dbReference type="AlphaFoldDB" id="A0A1G4JHY7"/>
<dbReference type="InterPro" id="IPR001849">
    <property type="entry name" value="PH_domain"/>
</dbReference>
<keyword evidence="7" id="KW-0446">Lipid-binding</keyword>
<dbReference type="EMBL" id="LT598481">
    <property type="protein sequence ID" value="SCU89905.1"/>
    <property type="molecule type" value="Genomic_DNA"/>
</dbReference>
<feature type="domain" description="PH" evidence="11">
    <location>
        <begin position="64"/>
        <end position="214"/>
    </location>
</feature>
<dbReference type="GO" id="GO:1990456">
    <property type="term" value="P:mitochondrion-endoplasmic reticulum membrane tethering"/>
    <property type="evidence" value="ECO:0007669"/>
    <property type="project" value="TreeGrafter"/>
</dbReference>
<sequence length="811" mass="91058">MTSLTTFLYVYLFGGVTFPLIVLYVLFRAAPEAGKPAARAPELLVPEVDPGFKLGELEETKGVRVLKRGWLTVTIKYYYHFSELLQTEDGNDNMPTRDKLKRKHRFYAVLKHGNLFLYKDDAPDASVAHVIVLKDSFVSLWPRTVHNEAPDATLFTKKMCIAIFRHGAAHVNEKGRLEITTQLHSSERLDHFFVYVSNSVEKEDWYYALVNASKVSKPTPNSSASEYELSPNVSAKAAHLNTRDMLYLIQNLNSNEGQLTTKWLNALIGRLFLGLQQTEALSEYLRDKVYKKLTKINKPGFLDDFVIDRIDVGNAAPLFTHPALKELTPAGLTKIGFHVFYKGGLSLIVSTKANINLGSRFKPREVTLNLSITVKEISGPVIVLIKPPPSNRIWYSFETEPFIDLDVEPIVSTKQLSYNMVTNAIKSKFREAIRESLVMPYMDDIAYYKTTTDLYRGGIWEHDKKQHSCAEESVEEAEPLSDTENGDAFTEDKEMTDHKSLSDTAEAPSSSTAESRNAAEAPSVPELDEAEPVSVRQKALQKVGTFRSMLKSRTEPNEAEDENEEAEDGSKKSRQSSDSHSFSLKEDAKASKKYFNAGIKRVGKWYKDSISNTEEDQDQHSEYQAPSSEKNLKMISNRRTLPKAKEKEIPRNQPLGNRRTSDAAEMFAKTKQRSASNTSGQSPSVSNVYNFSHTPPHSPHGLSGWSSQEMQFENSTTQAKSNVKKSDEGKESNPTHVAVVVEASQTTENNAHDELGERHSVQSITADQFHVSLQELNKRRPIPPLPESVNKATRERPDESVLKESSNTVGR</sequence>
<accession>A0A1G4JHY7</accession>
<dbReference type="PROSITE" id="PS50003">
    <property type="entry name" value="PH_DOMAIN"/>
    <property type="match status" value="1"/>
</dbReference>
<dbReference type="Proteomes" id="UP000191144">
    <property type="component" value="Chromosome E"/>
</dbReference>
<dbReference type="PROSITE" id="PS51847">
    <property type="entry name" value="SMP"/>
    <property type="match status" value="1"/>
</dbReference>
<dbReference type="PANTHER" id="PTHR13466:SF19">
    <property type="entry name" value="NUCLEUS-VACUOLE JUNCTION PROTEIN 2"/>
    <property type="match status" value="1"/>
</dbReference>
<dbReference type="GO" id="GO:0005789">
    <property type="term" value="C:endoplasmic reticulum membrane"/>
    <property type="evidence" value="ECO:0007669"/>
    <property type="project" value="UniProtKB-SubCell"/>
</dbReference>
<dbReference type="SMART" id="SM00233">
    <property type="entry name" value="PH"/>
    <property type="match status" value="1"/>
</dbReference>
<evidence type="ECO:0000313" key="13">
    <source>
        <dbReference type="EMBL" id="SCU89905.1"/>
    </source>
</evidence>
<comment type="subcellular location">
    <subcellularLocation>
        <location evidence="1">Endoplasmic reticulum membrane</location>
    </subcellularLocation>
</comment>
<feature type="region of interest" description="Disordered" evidence="9">
    <location>
        <begin position="612"/>
        <end position="734"/>
    </location>
</feature>
<keyword evidence="8 10" id="KW-0472">Membrane</keyword>
<evidence type="ECO:0000256" key="5">
    <source>
        <dbReference type="ARBA" id="ARBA00022989"/>
    </source>
</evidence>
<feature type="compositionally biased region" description="Basic and acidic residues" evidence="9">
    <location>
        <begin position="568"/>
        <end position="590"/>
    </location>
</feature>
<keyword evidence="6" id="KW-0445">Lipid transport</keyword>
<evidence type="ECO:0000256" key="9">
    <source>
        <dbReference type="SAM" id="MobiDB-lite"/>
    </source>
</evidence>
<feature type="region of interest" description="Disordered" evidence="9">
    <location>
        <begin position="494"/>
        <end position="590"/>
    </location>
</feature>
<reference evidence="14" key="1">
    <citation type="submission" date="2016-03" db="EMBL/GenBank/DDBJ databases">
        <authorList>
            <person name="Devillers Hugo."/>
        </authorList>
    </citation>
    <scope>NUCLEOTIDE SEQUENCE [LARGE SCALE GENOMIC DNA]</scope>
</reference>
<keyword evidence="2" id="KW-0813">Transport</keyword>
<evidence type="ECO:0000256" key="4">
    <source>
        <dbReference type="ARBA" id="ARBA00022824"/>
    </source>
</evidence>
<proteinExistence type="predicted"/>